<proteinExistence type="predicted"/>
<keyword evidence="2" id="KW-1185">Reference proteome</keyword>
<keyword evidence="1" id="KW-0808">Transferase</keyword>
<dbReference type="HOGENOM" id="CLU_082040_0_0_5"/>
<keyword evidence="1" id="KW-0489">Methyltransferase</keyword>
<sequence length="234" mass="26470">MANIVSNIPLPDMSLELLPAYLRDVYTWAYLTPGTAWFFDRQIVVQAILWGNAQRLMGDVLAALQPGDRVFQPAAVYGDFSRQVAQRVGPQGRLEVRDVAPLQVCLTRRKLADLPQANVAWADASIPQDGEFDAVTCFFLLHEVPDQVKVQVIHAMLGLVGPTGKVIFVDYHRPHRWHPLKPVMKRIFERLEPFAASLWAHEIQTLAGAAADGFQWRKNTRFRGLYQIVTAERK</sequence>
<dbReference type="NCBIfam" id="NF038261">
    <property type="entry name" value="rhodoquin_RquA"/>
    <property type="match status" value="1"/>
</dbReference>
<name>B8EKC8_METSB</name>
<dbReference type="GO" id="GO:0032259">
    <property type="term" value="P:methylation"/>
    <property type="evidence" value="ECO:0007669"/>
    <property type="project" value="UniProtKB-KW"/>
</dbReference>
<dbReference type="AlphaFoldDB" id="B8EKC8"/>
<reference evidence="1 2" key="1">
    <citation type="journal article" date="2010" name="J. Bacteriol.">
        <title>Complete genome sequence of the aerobic facultative methanotroph Methylocella silvestris BL2.</title>
        <authorList>
            <person name="Chen Y."/>
            <person name="Crombie A."/>
            <person name="Rahman M.T."/>
            <person name="Dedysh S.N."/>
            <person name="Liesack W."/>
            <person name="Stott M.B."/>
            <person name="Alam M."/>
            <person name="Theisen A.R."/>
            <person name="Murrell J.C."/>
            <person name="Dunfield P.F."/>
        </authorList>
    </citation>
    <scope>NUCLEOTIDE SEQUENCE [LARGE SCALE GENOMIC DNA]</scope>
    <source>
        <strain evidence="2">DSM 15510 / CIP 108128 / LMG 27833 / NCIMB 13906 / BL2</strain>
    </source>
</reference>
<evidence type="ECO:0000313" key="1">
    <source>
        <dbReference type="EMBL" id="ACK50668.1"/>
    </source>
</evidence>
<dbReference type="InterPro" id="IPR029063">
    <property type="entry name" value="SAM-dependent_MTases_sf"/>
</dbReference>
<dbReference type="eggNOG" id="COG2226">
    <property type="taxonomic scope" value="Bacteria"/>
</dbReference>
<gene>
    <name evidence="1" type="ordered locus">Msil_1721</name>
</gene>
<accession>B8EKC8</accession>
<evidence type="ECO:0000313" key="2">
    <source>
        <dbReference type="Proteomes" id="UP000002257"/>
    </source>
</evidence>
<protein>
    <submittedName>
        <fullName evidence="1">Methyltransferase</fullName>
    </submittedName>
</protein>
<dbReference type="STRING" id="395965.Msil_1721"/>
<dbReference type="EMBL" id="CP001280">
    <property type="protein sequence ID" value="ACK50668.1"/>
    <property type="molecule type" value="Genomic_DNA"/>
</dbReference>
<dbReference type="Pfam" id="PF01209">
    <property type="entry name" value="Ubie_methyltran"/>
    <property type="match status" value="1"/>
</dbReference>
<dbReference type="Proteomes" id="UP000002257">
    <property type="component" value="Chromosome"/>
</dbReference>
<dbReference type="KEGG" id="msl:Msil_1721"/>
<dbReference type="SUPFAM" id="SSF53335">
    <property type="entry name" value="S-adenosyl-L-methionine-dependent methyltransferases"/>
    <property type="match status" value="1"/>
</dbReference>
<dbReference type="GO" id="GO:0008168">
    <property type="term" value="F:methyltransferase activity"/>
    <property type="evidence" value="ECO:0007669"/>
    <property type="project" value="UniProtKB-KW"/>
</dbReference>
<organism evidence="1 2">
    <name type="scientific">Methylocella silvestris (strain DSM 15510 / CIP 108128 / LMG 27833 / NCIMB 13906 / BL2)</name>
    <dbReference type="NCBI Taxonomy" id="395965"/>
    <lineage>
        <taxon>Bacteria</taxon>
        <taxon>Pseudomonadati</taxon>
        <taxon>Pseudomonadota</taxon>
        <taxon>Alphaproteobacteria</taxon>
        <taxon>Hyphomicrobiales</taxon>
        <taxon>Beijerinckiaceae</taxon>
        <taxon>Methylocella</taxon>
    </lineage>
</organism>
<dbReference type="Gene3D" id="3.40.50.150">
    <property type="entry name" value="Vaccinia Virus protein VP39"/>
    <property type="match status" value="1"/>
</dbReference>